<proteinExistence type="predicted"/>
<dbReference type="InterPro" id="IPR037143">
    <property type="entry name" value="4-PPantetheinyl_Trfase_dom_sf"/>
</dbReference>
<organism evidence="1 2">
    <name type="scientific">Chryseobacterium angstadtii</name>
    <dbReference type="NCBI Taxonomy" id="558151"/>
    <lineage>
        <taxon>Bacteria</taxon>
        <taxon>Pseudomonadati</taxon>
        <taxon>Bacteroidota</taxon>
        <taxon>Flavobacteriia</taxon>
        <taxon>Flavobacteriales</taxon>
        <taxon>Weeksellaceae</taxon>
        <taxon>Chryseobacterium group</taxon>
        <taxon>Chryseobacterium</taxon>
    </lineage>
</organism>
<dbReference type="Proteomes" id="UP000036261">
    <property type="component" value="Unassembled WGS sequence"/>
</dbReference>
<reference evidence="1 2" key="1">
    <citation type="journal article" date="2013" name="Int. J. Syst. Evol. Microbiol.">
        <title>Chryseobacterium angstadtii sp. nov., isolated from a newt tank.</title>
        <authorList>
            <person name="Kirk K.E."/>
            <person name="Hoffman J.A."/>
            <person name="Smith K.A."/>
            <person name="Strahan B.L."/>
            <person name="Failor K.C."/>
            <person name="Krebs J.E."/>
            <person name="Gale A.N."/>
            <person name="Do T.D."/>
            <person name="Sontag T.C."/>
            <person name="Batties A.M."/>
            <person name="Mistiszyn K."/>
            <person name="Newman J.D."/>
        </authorList>
    </citation>
    <scope>NUCLEOTIDE SEQUENCE [LARGE SCALE GENOMIC DNA]</scope>
    <source>
        <strain evidence="1 2">KM</strain>
    </source>
</reference>
<evidence type="ECO:0008006" key="3">
    <source>
        <dbReference type="Google" id="ProtNLM"/>
    </source>
</evidence>
<dbReference type="EMBL" id="LFND01000001">
    <property type="protein sequence ID" value="KMQ66475.1"/>
    <property type="molecule type" value="Genomic_DNA"/>
</dbReference>
<sequence length="154" mass="17778">MKVISLPNDIHLLYTYADETKNGVAEDLANSFFGKKTIIEKGKNGEPFIKDSEYYISISHSRHLVICAVSRKPIGVDIEWKREIGEKCYSFINRLYGHIMPVYHVNDWVKLEALVKMLQLKLINAYQSEIDIGSVYFEEINIDDEYACAVCHKK</sequence>
<dbReference type="GO" id="GO:0000287">
    <property type="term" value="F:magnesium ion binding"/>
    <property type="evidence" value="ECO:0007669"/>
    <property type="project" value="InterPro"/>
</dbReference>
<dbReference type="STRING" id="558151.ACM46_02780"/>
<keyword evidence="2" id="KW-1185">Reference proteome</keyword>
<gene>
    <name evidence="1" type="ORF">ACM46_02780</name>
</gene>
<evidence type="ECO:0000313" key="1">
    <source>
        <dbReference type="EMBL" id="KMQ66475.1"/>
    </source>
</evidence>
<name>A0A0J7LC19_9FLAO</name>
<dbReference type="RefSeq" id="WP_048505075.1">
    <property type="nucleotide sequence ID" value="NZ_LFND01000001.1"/>
</dbReference>
<dbReference type="Gene3D" id="3.90.470.20">
    <property type="entry name" value="4'-phosphopantetheinyl transferase domain"/>
    <property type="match status" value="1"/>
</dbReference>
<dbReference type="PATRIC" id="fig|558151.6.peg.580"/>
<accession>A0A0J7LC19</accession>
<evidence type="ECO:0000313" key="2">
    <source>
        <dbReference type="Proteomes" id="UP000036261"/>
    </source>
</evidence>
<dbReference type="OrthoDB" id="1190494at2"/>
<comment type="caution">
    <text evidence="1">The sequence shown here is derived from an EMBL/GenBank/DDBJ whole genome shotgun (WGS) entry which is preliminary data.</text>
</comment>
<dbReference type="AlphaFoldDB" id="A0A0J7LC19"/>
<protein>
    <recommendedName>
        <fullName evidence="3">4'-phosphopantetheinyl transferase domain-containing protein</fullName>
    </recommendedName>
</protein>
<dbReference type="GO" id="GO:0008897">
    <property type="term" value="F:holo-[acyl-carrier-protein] synthase activity"/>
    <property type="evidence" value="ECO:0007669"/>
    <property type="project" value="InterPro"/>
</dbReference>